<evidence type="ECO:0000313" key="4">
    <source>
        <dbReference type="EMBL" id="STV71413.1"/>
    </source>
</evidence>
<sequence length="134" mass="14883">MPFVNVQPIKGIMNPEQKKELLRRMTDLIVEIEGKGDPEFRRSVWVRIDEHEPEQWSLGGIQPTAEAIAAKIFVCSIALQGSVFIDLRLALSPKCQQARPGFHHNAGNKSSVSATSARLSLPGFQIVTIVWPIP</sequence>
<dbReference type="PANTHER" id="PTHR35530">
    <property type="entry name" value="TAUTOMERASE-RELATED"/>
    <property type="match status" value="1"/>
</dbReference>
<dbReference type="Pfam" id="PF01361">
    <property type="entry name" value="Tautomerase"/>
    <property type="match status" value="1"/>
</dbReference>
<evidence type="ECO:0000256" key="1">
    <source>
        <dbReference type="ARBA" id="ARBA00006723"/>
    </source>
</evidence>
<comment type="caution">
    <text evidence="4">The sequence shown here is derived from an EMBL/GenBank/DDBJ whole genome shotgun (WGS) entry which is preliminary data.</text>
</comment>
<evidence type="ECO:0000259" key="3">
    <source>
        <dbReference type="Pfam" id="PF01361"/>
    </source>
</evidence>
<dbReference type="EMBL" id="UGMS01000001">
    <property type="protein sequence ID" value="STV71413.1"/>
    <property type="molecule type" value="Genomic_DNA"/>
</dbReference>
<gene>
    <name evidence="4" type="ORF">NCTC11685_00268</name>
</gene>
<dbReference type="AlphaFoldDB" id="A0A7H4MZ55"/>
<proteinExistence type="inferred from homology"/>
<dbReference type="InterPro" id="IPR014347">
    <property type="entry name" value="Tautomerase/MIF_sf"/>
</dbReference>
<evidence type="ECO:0000313" key="5">
    <source>
        <dbReference type="Proteomes" id="UP000254863"/>
    </source>
</evidence>
<comment type="similarity">
    <text evidence="1">Belongs to the 4-oxalocrotonate tautomerase family.</text>
</comment>
<organism evidence="4 5">
    <name type="scientific">Klebsiella michiganensis</name>
    <dbReference type="NCBI Taxonomy" id="1134687"/>
    <lineage>
        <taxon>Bacteria</taxon>
        <taxon>Pseudomonadati</taxon>
        <taxon>Pseudomonadota</taxon>
        <taxon>Gammaproteobacteria</taxon>
        <taxon>Enterobacterales</taxon>
        <taxon>Enterobacteriaceae</taxon>
        <taxon>Klebsiella/Raoultella group</taxon>
        <taxon>Klebsiella</taxon>
    </lineage>
</organism>
<accession>A0A7H4MZ55</accession>
<dbReference type="PANTHER" id="PTHR35530:SF1">
    <property type="entry name" value="2-HYDROXYMUCONATE TAUTOMERASE"/>
    <property type="match status" value="1"/>
</dbReference>
<evidence type="ECO:0000256" key="2">
    <source>
        <dbReference type="ARBA" id="ARBA00023235"/>
    </source>
</evidence>
<reference evidence="4 5" key="1">
    <citation type="submission" date="2018-06" db="EMBL/GenBank/DDBJ databases">
        <authorList>
            <consortium name="Pathogen Informatics"/>
            <person name="Doyle S."/>
        </authorList>
    </citation>
    <scope>NUCLEOTIDE SEQUENCE [LARGE SCALE GENOMIC DNA]</scope>
    <source>
        <strain evidence="4 5">NCTC11685</strain>
    </source>
</reference>
<dbReference type="GO" id="GO:0016853">
    <property type="term" value="F:isomerase activity"/>
    <property type="evidence" value="ECO:0007669"/>
    <property type="project" value="UniProtKB-KW"/>
</dbReference>
<protein>
    <submittedName>
        <fullName evidence="4">4-oxalocrotonate tautomerase</fullName>
    </submittedName>
</protein>
<feature type="domain" description="4-oxalocrotonate tautomerase-like" evidence="3">
    <location>
        <begin position="2"/>
        <end position="60"/>
    </location>
</feature>
<name>A0A7H4MZ55_9ENTR</name>
<dbReference type="SUPFAM" id="SSF55331">
    <property type="entry name" value="Tautomerase/MIF"/>
    <property type="match status" value="1"/>
</dbReference>
<dbReference type="InterPro" id="IPR004370">
    <property type="entry name" value="4-OT-like_dom"/>
</dbReference>
<dbReference type="Gene3D" id="3.30.429.10">
    <property type="entry name" value="Macrophage Migration Inhibitory Factor"/>
    <property type="match status" value="1"/>
</dbReference>
<dbReference type="Proteomes" id="UP000254863">
    <property type="component" value="Unassembled WGS sequence"/>
</dbReference>
<keyword evidence="2" id="KW-0413">Isomerase</keyword>